<dbReference type="Gene3D" id="1.10.720.30">
    <property type="entry name" value="SAP domain"/>
    <property type="match status" value="1"/>
</dbReference>
<feature type="domain" description="SAP" evidence="14">
    <location>
        <begin position="582"/>
        <end position="616"/>
    </location>
</feature>
<dbReference type="GO" id="GO:0006303">
    <property type="term" value="P:double-strand break repair via nonhomologous end joining"/>
    <property type="evidence" value="ECO:0000318"/>
    <property type="project" value="GO_Central"/>
</dbReference>
<feature type="domain" description="Ku" evidence="15">
    <location>
        <begin position="313"/>
        <end position="462"/>
    </location>
</feature>
<dbReference type="KEGG" id="tad:TRIADDRAFT_61626"/>
<evidence type="ECO:0000256" key="12">
    <source>
        <dbReference type="ARBA" id="ARBA00023242"/>
    </source>
</evidence>
<evidence type="ECO:0000256" key="7">
    <source>
        <dbReference type="ARBA" id="ARBA00022806"/>
    </source>
</evidence>
<dbReference type="InterPro" id="IPR006164">
    <property type="entry name" value="DNA_bd_Ku70/Ku80"/>
</dbReference>
<dbReference type="GO" id="GO:0043564">
    <property type="term" value="C:Ku70:Ku80 complex"/>
    <property type="evidence" value="ECO:0000318"/>
    <property type="project" value="GO_Central"/>
</dbReference>
<dbReference type="InterPro" id="IPR047087">
    <property type="entry name" value="KU70_core_dom"/>
</dbReference>
<dbReference type="CTD" id="6758813"/>
<evidence type="ECO:0000256" key="6">
    <source>
        <dbReference type="ARBA" id="ARBA00022801"/>
    </source>
</evidence>
<keyword evidence="4" id="KW-0547">Nucleotide-binding</keyword>
<evidence type="ECO:0000256" key="11">
    <source>
        <dbReference type="ARBA" id="ARBA00023204"/>
    </source>
</evidence>
<dbReference type="PANTHER" id="PTHR12604:SF2">
    <property type="entry name" value="X-RAY REPAIR CROSS-COMPLEMENTING PROTEIN 6"/>
    <property type="match status" value="1"/>
</dbReference>
<dbReference type="EC" id="3.6.4.12" evidence="3"/>
<evidence type="ECO:0000259" key="15">
    <source>
        <dbReference type="SMART" id="SM00559"/>
    </source>
</evidence>
<keyword evidence="9" id="KW-0238">DNA-binding</keyword>
<evidence type="ECO:0000256" key="2">
    <source>
        <dbReference type="ARBA" id="ARBA00005240"/>
    </source>
</evidence>
<dbReference type="FunFam" id="4.10.970.10:FF:000001">
    <property type="entry name" value="X-ray repair cross-complementing protein 6 isoform X1"/>
    <property type="match status" value="1"/>
</dbReference>
<dbReference type="InterPro" id="IPR005160">
    <property type="entry name" value="Ku_C"/>
</dbReference>
<dbReference type="NCBIfam" id="TIGR00578">
    <property type="entry name" value="ku70"/>
    <property type="match status" value="1"/>
</dbReference>
<dbReference type="Gene3D" id="2.40.290.10">
    <property type="match status" value="1"/>
</dbReference>
<dbReference type="PANTHER" id="PTHR12604">
    <property type="entry name" value="KU AUTOANTIGEN DNA HELICASE"/>
    <property type="match status" value="1"/>
</dbReference>
<dbReference type="Pfam" id="PF02735">
    <property type="entry name" value="Ku"/>
    <property type="match status" value="1"/>
</dbReference>
<dbReference type="Pfam" id="PF03731">
    <property type="entry name" value="Ku_N"/>
    <property type="match status" value="1"/>
</dbReference>
<keyword evidence="11" id="KW-0234">DNA repair</keyword>
<accession>B3SBI2</accession>
<dbReference type="EMBL" id="DS985265">
    <property type="protein sequence ID" value="EDV19898.1"/>
    <property type="molecule type" value="Genomic_DNA"/>
</dbReference>
<dbReference type="GO" id="GO:0016787">
    <property type="term" value="F:hydrolase activity"/>
    <property type="evidence" value="ECO:0007669"/>
    <property type="project" value="UniProtKB-KW"/>
</dbReference>
<dbReference type="InterPro" id="IPR027388">
    <property type="entry name" value="Ku70_bridge/pillars_dom_sf"/>
</dbReference>
<dbReference type="FunCoup" id="B3SBI2">
    <property type="interactions" value="1938"/>
</dbReference>
<dbReference type="GO" id="GO:0006310">
    <property type="term" value="P:DNA recombination"/>
    <property type="evidence" value="ECO:0007669"/>
    <property type="project" value="UniProtKB-KW"/>
</dbReference>
<dbReference type="InterPro" id="IPR006165">
    <property type="entry name" value="Ku70"/>
</dbReference>
<evidence type="ECO:0000313" key="17">
    <source>
        <dbReference type="Proteomes" id="UP000009022"/>
    </source>
</evidence>
<dbReference type="PhylomeDB" id="B3SBI2"/>
<dbReference type="FunFam" id="2.40.290.10:FF:000001">
    <property type="entry name" value="X-ray repair cross complementing 6"/>
    <property type="match status" value="1"/>
</dbReference>
<dbReference type="InParanoid" id="B3SBI2"/>
<dbReference type="SMART" id="SM00559">
    <property type="entry name" value="Ku78"/>
    <property type="match status" value="1"/>
</dbReference>
<evidence type="ECO:0000256" key="13">
    <source>
        <dbReference type="ARBA" id="ARBA00047995"/>
    </source>
</evidence>
<dbReference type="OrthoDB" id="3249161at2759"/>
<dbReference type="CDD" id="cd01458">
    <property type="entry name" value="vWA_ku"/>
    <property type="match status" value="1"/>
</dbReference>
<gene>
    <name evidence="16" type="ORF">TRIADDRAFT_61626</name>
</gene>
<evidence type="ECO:0000256" key="5">
    <source>
        <dbReference type="ARBA" id="ARBA00022763"/>
    </source>
</evidence>
<dbReference type="eggNOG" id="KOG2327">
    <property type="taxonomic scope" value="Eukaryota"/>
</dbReference>
<evidence type="ECO:0000256" key="1">
    <source>
        <dbReference type="ARBA" id="ARBA00004123"/>
    </source>
</evidence>
<sequence length="619" mass="69476">MTTFSEGSAWMWGGSDMFTAEEEDGQDVAADQEIRWANKDSLIMLIDCSMPMFRLSGGNDLTPFQLSIKCTRSVLMNKIVSSDKDLVGIVFFGTDKSGNPSDFKHIHVLQELDSPDAQRILELDTMLADEDGTDFVENYGHNDDFSMNDALWTCSHMFSNSQQKIGHKRIMLFTNNDDPHEGNLSLKRLAQTKAKDLNDIGIEIELMHIQSANNIFDITKFYQDIITIPEDEDVGAVPDASGKFDELLIRVRAKDHKKRSLMKIPLNLGQDLEVGVTIFSLCRPTSRPSYVQLDSKTNQVVKTVTKHICEDTGSELMAADIKYYQTFGGERVIFEKEEVGEIKNFGKNGLTLMGFKPKNCVKRHYHVRPSYFIYPDESVISGSTRLVSALLERTLARDVVAICKFVPRFASGPKFVALVPQKEVLDEHKVQVVPPGFNVVFLPYAEDFRQLKYEETPAPMNEQVDKAKDIVKSLTFQYNPDKFENPALQKHYSNLEALALDRDVPEEFIDYTEPDAENIDKRAGHHINDFIELTFPEGYDASAGLKGATKRKTTSATGGTAKKVKQETSEIDVKEYAQKGLLSKLTVNDLKAFCKTADIKCQGKKADLVAAVAAHFNVN</sequence>
<dbReference type="SUPFAM" id="SSF53300">
    <property type="entry name" value="vWA-like"/>
    <property type="match status" value="1"/>
</dbReference>
<dbReference type="Pfam" id="PF03730">
    <property type="entry name" value="Ku_C"/>
    <property type="match status" value="1"/>
</dbReference>
<evidence type="ECO:0000313" key="16">
    <source>
        <dbReference type="EMBL" id="EDV19898.1"/>
    </source>
</evidence>
<name>B3SBI2_TRIAD</name>
<protein>
    <recommendedName>
        <fullName evidence="3">DNA helicase</fullName>
        <ecNumber evidence="3">3.6.4.12</ecNumber>
    </recommendedName>
</protein>
<keyword evidence="17" id="KW-1185">Reference proteome</keyword>
<dbReference type="Gene3D" id="1.10.1600.10">
    <property type="match status" value="1"/>
</dbReference>
<proteinExistence type="inferred from homology"/>
<dbReference type="GO" id="GO:0003684">
    <property type="term" value="F:damaged DNA binding"/>
    <property type="evidence" value="ECO:0007669"/>
    <property type="project" value="InterPro"/>
</dbReference>
<comment type="similarity">
    <text evidence="2">Belongs to the ku70 family.</text>
</comment>
<comment type="catalytic activity">
    <reaction evidence="13">
        <text>ATP + H2O = ADP + phosphate + H(+)</text>
        <dbReference type="Rhea" id="RHEA:13065"/>
        <dbReference type="ChEBI" id="CHEBI:15377"/>
        <dbReference type="ChEBI" id="CHEBI:15378"/>
        <dbReference type="ChEBI" id="CHEBI:30616"/>
        <dbReference type="ChEBI" id="CHEBI:43474"/>
        <dbReference type="ChEBI" id="CHEBI:456216"/>
        <dbReference type="EC" id="3.6.4.12"/>
    </reaction>
</comment>
<dbReference type="SMART" id="SM00513">
    <property type="entry name" value="SAP"/>
    <property type="match status" value="1"/>
</dbReference>
<dbReference type="CDD" id="cd00788">
    <property type="entry name" value="KU70"/>
    <property type="match status" value="1"/>
</dbReference>
<reference evidence="16 17" key="1">
    <citation type="journal article" date="2008" name="Nature">
        <title>The Trichoplax genome and the nature of placozoans.</title>
        <authorList>
            <person name="Srivastava M."/>
            <person name="Begovic E."/>
            <person name="Chapman J."/>
            <person name="Putnam N.H."/>
            <person name="Hellsten U."/>
            <person name="Kawashima T."/>
            <person name="Kuo A."/>
            <person name="Mitros T."/>
            <person name="Salamov A."/>
            <person name="Carpenter M.L."/>
            <person name="Signorovitch A.Y."/>
            <person name="Moreno M.A."/>
            <person name="Kamm K."/>
            <person name="Grimwood J."/>
            <person name="Schmutz J."/>
            <person name="Shapiro H."/>
            <person name="Grigoriev I.V."/>
            <person name="Buss L.W."/>
            <person name="Schierwater B."/>
            <person name="Dellaporta S.L."/>
            <person name="Rokhsar D.S."/>
        </authorList>
    </citation>
    <scope>NUCLEOTIDE SEQUENCE [LARGE SCALE GENOMIC DNA]</scope>
    <source>
        <strain evidence="16 17">Grell-BS-1999</strain>
    </source>
</reference>
<dbReference type="InterPro" id="IPR036361">
    <property type="entry name" value="SAP_dom_sf"/>
</dbReference>
<dbReference type="HOGENOM" id="CLU_014815_2_0_1"/>
<evidence type="ECO:0000259" key="14">
    <source>
        <dbReference type="SMART" id="SM00513"/>
    </source>
</evidence>
<keyword evidence="12" id="KW-0539">Nucleus</keyword>
<evidence type="ECO:0000256" key="9">
    <source>
        <dbReference type="ARBA" id="ARBA00023125"/>
    </source>
</evidence>
<dbReference type="GO" id="GO:0042162">
    <property type="term" value="F:telomeric DNA binding"/>
    <property type="evidence" value="ECO:0000318"/>
    <property type="project" value="GO_Central"/>
</dbReference>
<dbReference type="FunFam" id="3.40.50.410:FF:000080">
    <property type="entry name" value="X-ray repair-complementing defective repair in Chinese hamster cells 6"/>
    <property type="match status" value="1"/>
</dbReference>
<keyword evidence="5" id="KW-0227">DNA damage</keyword>
<keyword evidence="6" id="KW-0378">Hydrolase</keyword>
<dbReference type="Gene3D" id="3.40.50.410">
    <property type="entry name" value="von Willebrand factor, type A domain"/>
    <property type="match status" value="1"/>
</dbReference>
<dbReference type="GO" id="GO:0005524">
    <property type="term" value="F:ATP binding"/>
    <property type="evidence" value="ECO:0007669"/>
    <property type="project" value="UniProtKB-KW"/>
</dbReference>
<evidence type="ECO:0000256" key="4">
    <source>
        <dbReference type="ARBA" id="ARBA00022741"/>
    </source>
</evidence>
<dbReference type="RefSeq" id="XP_002117640.1">
    <property type="nucleotide sequence ID" value="XM_002117604.1"/>
</dbReference>
<evidence type="ECO:0000256" key="10">
    <source>
        <dbReference type="ARBA" id="ARBA00023172"/>
    </source>
</evidence>
<evidence type="ECO:0000256" key="8">
    <source>
        <dbReference type="ARBA" id="ARBA00022840"/>
    </source>
</evidence>
<dbReference type="STRING" id="10228.B3SBI2"/>
<keyword evidence="10" id="KW-0233">DNA recombination</keyword>
<evidence type="ECO:0000256" key="3">
    <source>
        <dbReference type="ARBA" id="ARBA00012551"/>
    </source>
</evidence>
<keyword evidence="7" id="KW-0347">Helicase</keyword>
<dbReference type="InterPro" id="IPR036465">
    <property type="entry name" value="vWFA_dom_sf"/>
</dbReference>
<dbReference type="OMA" id="FWANVKH"/>
<dbReference type="GO" id="GO:0000723">
    <property type="term" value="P:telomere maintenance"/>
    <property type="evidence" value="ECO:0000318"/>
    <property type="project" value="GO_Central"/>
</dbReference>
<comment type="subcellular location">
    <subcellularLocation>
        <location evidence="1">Nucleus</location>
    </subcellularLocation>
</comment>
<dbReference type="InterPro" id="IPR005161">
    <property type="entry name" value="Ku_N"/>
</dbReference>
<dbReference type="Proteomes" id="UP000009022">
    <property type="component" value="Unassembled WGS sequence"/>
</dbReference>
<dbReference type="Pfam" id="PF02037">
    <property type="entry name" value="SAP"/>
    <property type="match status" value="1"/>
</dbReference>
<dbReference type="GeneID" id="6758813"/>
<dbReference type="SUPFAM" id="SSF100939">
    <property type="entry name" value="SPOC domain-like"/>
    <property type="match status" value="1"/>
</dbReference>
<dbReference type="AlphaFoldDB" id="B3SBI2"/>
<dbReference type="InterPro" id="IPR003034">
    <property type="entry name" value="SAP_dom"/>
</dbReference>
<dbReference type="Gene3D" id="4.10.970.10">
    <property type="entry name" value="Ku70, bridge and pillars"/>
    <property type="match status" value="1"/>
</dbReference>
<organism evidence="16 17">
    <name type="scientific">Trichoplax adhaerens</name>
    <name type="common">Trichoplax reptans</name>
    <dbReference type="NCBI Taxonomy" id="10228"/>
    <lineage>
        <taxon>Eukaryota</taxon>
        <taxon>Metazoa</taxon>
        <taxon>Placozoa</taxon>
        <taxon>Uniplacotomia</taxon>
        <taxon>Trichoplacea</taxon>
        <taxon>Trichoplacidae</taxon>
        <taxon>Trichoplax</taxon>
    </lineage>
</organism>
<dbReference type="InterPro" id="IPR016194">
    <property type="entry name" value="SPOC-like_C_dom_sf"/>
</dbReference>
<dbReference type="PIRSF" id="PIRSF003033">
    <property type="entry name" value="Ku70"/>
    <property type="match status" value="1"/>
</dbReference>
<keyword evidence="8" id="KW-0067">ATP-binding</keyword>
<dbReference type="SUPFAM" id="SSF68906">
    <property type="entry name" value="SAP domain"/>
    <property type="match status" value="1"/>
</dbReference>
<dbReference type="GO" id="GO:0003678">
    <property type="term" value="F:DNA helicase activity"/>
    <property type="evidence" value="ECO:0007669"/>
    <property type="project" value="UniProtKB-EC"/>
</dbReference>